<comment type="similarity">
    <text evidence="5">Belongs to the patatin family.</text>
</comment>
<dbReference type="SUPFAM" id="SSF52151">
    <property type="entry name" value="FabD/lysophospholipase-like"/>
    <property type="match status" value="1"/>
</dbReference>
<dbReference type="GO" id="GO:0016020">
    <property type="term" value="C:membrane"/>
    <property type="evidence" value="ECO:0007669"/>
    <property type="project" value="TreeGrafter"/>
</dbReference>
<comment type="domain">
    <text evidence="5">The nitrogen atoms of the two glycine residues in the GGXR motif define the oxyanion hole, and stabilize the oxyanion that forms during the nucleophilic attack by the catalytic serine during substrate cleavage.</text>
</comment>
<evidence type="ECO:0000313" key="8">
    <source>
        <dbReference type="EMBL" id="KAK9057962.1"/>
    </source>
</evidence>
<feature type="domain" description="PNPLA" evidence="7">
    <location>
        <begin position="606"/>
        <end position="863"/>
    </location>
</feature>
<dbReference type="PANTHER" id="PTHR24185:SF9">
    <property type="entry name" value="PHOSPHOLIPASE A(1)"/>
    <property type="match status" value="1"/>
</dbReference>
<dbReference type="SUPFAM" id="SSF52058">
    <property type="entry name" value="L domain-like"/>
    <property type="match status" value="1"/>
</dbReference>
<dbReference type="GO" id="GO:0006631">
    <property type="term" value="P:fatty acid metabolic process"/>
    <property type="evidence" value="ECO:0007669"/>
    <property type="project" value="TreeGrafter"/>
</dbReference>
<dbReference type="InterPro" id="IPR045217">
    <property type="entry name" value="PNPLA8-like"/>
</dbReference>
<dbReference type="SUPFAM" id="SSF48371">
    <property type="entry name" value="ARM repeat"/>
    <property type="match status" value="1"/>
</dbReference>
<feature type="short sequence motif" description="GXGXXG" evidence="4">
    <location>
        <begin position="610"/>
        <end position="615"/>
    </location>
</feature>
<organism evidence="8 9">
    <name type="scientific">Deinandra increscens subsp. villosa</name>
    <dbReference type="NCBI Taxonomy" id="3103831"/>
    <lineage>
        <taxon>Eukaryota</taxon>
        <taxon>Viridiplantae</taxon>
        <taxon>Streptophyta</taxon>
        <taxon>Embryophyta</taxon>
        <taxon>Tracheophyta</taxon>
        <taxon>Spermatophyta</taxon>
        <taxon>Magnoliopsida</taxon>
        <taxon>eudicotyledons</taxon>
        <taxon>Gunneridae</taxon>
        <taxon>Pentapetalae</taxon>
        <taxon>asterids</taxon>
        <taxon>campanulids</taxon>
        <taxon>Asterales</taxon>
        <taxon>Asteraceae</taxon>
        <taxon>Asteroideae</taxon>
        <taxon>Heliantheae alliance</taxon>
        <taxon>Madieae</taxon>
        <taxon>Madiinae</taxon>
        <taxon>Deinandra</taxon>
    </lineage>
</organism>
<reference evidence="8 9" key="1">
    <citation type="submission" date="2024-04" db="EMBL/GenBank/DDBJ databases">
        <title>The reference genome of an endangered Asteraceae, Deinandra increscens subsp. villosa, native to the Central Coast of California.</title>
        <authorList>
            <person name="Guilliams M."/>
            <person name="Hasenstab-Lehman K."/>
            <person name="Meyer R."/>
            <person name="Mcevoy S."/>
        </authorList>
    </citation>
    <scope>NUCLEOTIDE SEQUENCE [LARGE SCALE GENOMIC DNA]</scope>
    <source>
        <tissue evidence="8">Leaf</tissue>
    </source>
</reference>
<feature type="compositionally biased region" description="Low complexity" evidence="6">
    <location>
        <begin position="37"/>
        <end position="56"/>
    </location>
</feature>
<protein>
    <recommendedName>
        <fullName evidence="5">Patatin</fullName>
        <ecNumber evidence="5">3.1.1.-</ecNumber>
    </recommendedName>
</protein>
<sequence length="1397" mass="155223">MSWKLGWKRLSEVFRLSLHYGTEESLLDDQNRPPPSSSSSSGSSPKESHNNKNNNNGHDLGFRIDLVWNASDDEVQVALRLQSQIMIALPLPQDTVVIKLSENDNDGDGDGGNSVCLRMEVVKQRDPLRAVVMSRIGGSGQQCDGMGVLAKLLKSDFAPHESGSGGVGVRTICADHWMNVTVVSLCRCGLSTFPVELTKLPLLEKLYLDNNKLLVLPPEVGDLKNLKVLAVDYNILVTVPVELRRCVGLVELSLEHNKLVCPLLDFRAMAELRVLRLFGNPLEFLPEILPLHQLRHLSLANIRIVADDYLRSVNVQIEVTDDDMASEVLSEYGKMGGMQMENNSYFVASRHKLSAFFSLIFRYSSCHHPLLASALAKIAQDEGNRIVIGKDENAVRQLISMISSENHHVVEQACSALTSLASDVSVSLQLMKCDIMQPIKRVLICNGPQELKSVLQVVAKMGFVSDIVAQKMMNKDVIRSLKLLCVHKDPEIHEDSPTPVMNSIDKSKKIMKLGTCKCNYCITMAPKHDVQRSALLAIGNLAFCLENRQILVASESLRDLLLRHTVASELRVRKAAARALAILGENESLMRSIKGRQVAKQGLRILTMDGGGMKGLATVQILKEIEKGTGKQIHEMFDLICGTSTGGMLAVALGIKLMSLEKCEDIYKSLGKLVFAEHVPKDNEAATWREKFDQLYKSSSQSYRVVVHGSKLYGMYNGLKLSSFIYVQHSADEFERLLKEICAEEDGDLLIDSAVKGIPKVIVISTLVNVAPAQPFIFRNYQYPAGTLEAPSTISANSESVTSTNGAPIGYKHGTHMGSCRHHIWQAIRASSAAPYYLDDYSDGVYRWQDGAIVANNPTIFAIREARILWPDAKIDTLVSIGCCTVPTKVRKGGWRYLDTGQVLVESACSTDRIEDMLSTLLSMIPDIQYFRFNPVDERCDMELDETDPTIWLKLEAATNDYIKNNSLAFKNVCEKLSQNHNNENFSDNLPTQQALKAKRRSIGENGARLGWRRNVLLLEASNSGRNLNHVQSLDIFCCGNGIKISFMDVMKSAPLKPVPETSFPSPFTSPLFIPSNPYNYSCDIMPHLSLDGKGCPQESAVAPRQLSVPIRLLHDKLQSSPHVGVVHMVLENDTKGSILSWQNDVFVVAEPGELADKFLQNVKCSLQSMLRGRHKKHMSHISNISSVADLVACSPCFQIGVVVHRYIGRQTQVNEDDQEIGAYMFRRTVPCMHLVPADVRWMVGGWRDRIIIYSGLYGPFPALIKAFLDSGAKAVICPSTEPKEETHLTSFHGSCDLSDLQKAKFEIGVEKQQPEPEPEPADDAAATPISDWENMTPGADRGTLIWDDEDEQQLSRFMCEIYESLHLRGDPIDFALHHALASHRSMRYSCHLPRMP</sequence>
<comment type="function">
    <text evidence="5">Lipolytic acyl hydrolase (LAH).</text>
</comment>
<dbReference type="InterPro" id="IPR001611">
    <property type="entry name" value="Leu-rich_rpt"/>
</dbReference>
<dbReference type="Pfam" id="PF01734">
    <property type="entry name" value="Patatin"/>
    <property type="match status" value="1"/>
</dbReference>
<evidence type="ECO:0000313" key="9">
    <source>
        <dbReference type="Proteomes" id="UP001408789"/>
    </source>
</evidence>
<evidence type="ECO:0000259" key="7">
    <source>
        <dbReference type="PROSITE" id="PS51635"/>
    </source>
</evidence>
<dbReference type="Pfam" id="PF00514">
    <property type="entry name" value="Arm"/>
    <property type="match status" value="1"/>
</dbReference>
<dbReference type="EMBL" id="JBCNJP010000023">
    <property type="protein sequence ID" value="KAK9057962.1"/>
    <property type="molecule type" value="Genomic_DNA"/>
</dbReference>
<dbReference type="Pfam" id="PF13855">
    <property type="entry name" value="LRR_8"/>
    <property type="match status" value="1"/>
</dbReference>
<keyword evidence="1" id="KW-0433">Leucine-rich repeat</keyword>
<comment type="caution">
    <text evidence="8">The sequence shown here is derived from an EMBL/GenBank/DDBJ whole genome shotgun (WGS) entry which is preliminary data.</text>
</comment>
<dbReference type="CDD" id="cd07211">
    <property type="entry name" value="Pat_PNPLA8"/>
    <property type="match status" value="1"/>
</dbReference>
<dbReference type="Gene3D" id="3.40.1090.10">
    <property type="entry name" value="Cytosolic phospholipase A2 catalytic domain"/>
    <property type="match status" value="1"/>
</dbReference>
<dbReference type="PANTHER" id="PTHR24185">
    <property type="entry name" value="CALCIUM-INDEPENDENT PHOSPHOLIPASE A2-GAMMA"/>
    <property type="match status" value="1"/>
</dbReference>
<dbReference type="InterPro" id="IPR003591">
    <property type="entry name" value="Leu-rich_rpt_typical-subtyp"/>
</dbReference>
<evidence type="ECO:0000256" key="6">
    <source>
        <dbReference type="SAM" id="MobiDB-lite"/>
    </source>
</evidence>
<dbReference type="Gene3D" id="3.80.10.10">
    <property type="entry name" value="Ribonuclease Inhibitor"/>
    <property type="match status" value="1"/>
</dbReference>
<proteinExistence type="inferred from homology"/>
<keyword evidence="9" id="KW-1185">Reference proteome</keyword>
<gene>
    <name evidence="8" type="ORF">SSX86_022802</name>
</gene>
<dbReference type="InterPro" id="IPR032675">
    <property type="entry name" value="LRR_dom_sf"/>
</dbReference>
<feature type="region of interest" description="Disordered" evidence="6">
    <location>
        <begin position="1311"/>
        <end position="1334"/>
    </location>
</feature>
<dbReference type="Gene3D" id="1.25.10.10">
    <property type="entry name" value="Leucine-rich Repeat Variant"/>
    <property type="match status" value="1"/>
</dbReference>
<keyword evidence="3 4" id="KW-0443">Lipid metabolism</keyword>
<feature type="short sequence motif" description="GXSXG" evidence="4">
    <location>
        <begin position="642"/>
        <end position="646"/>
    </location>
</feature>
<evidence type="ECO:0000256" key="3">
    <source>
        <dbReference type="ARBA" id="ARBA00023098"/>
    </source>
</evidence>
<dbReference type="InterPro" id="IPR000225">
    <property type="entry name" value="Armadillo"/>
</dbReference>
<feature type="active site" description="Proton acceptor" evidence="4">
    <location>
        <position position="850"/>
    </location>
</feature>
<dbReference type="GO" id="GO:0016042">
    <property type="term" value="P:lipid catabolic process"/>
    <property type="evidence" value="ECO:0007669"/>
    <property type="project" value="UniProtKB-UniRule"/>
</dbReference>
<dbReference type="EC" id="3.1.1.-" evidence="5"/>
<dbReference type="GO" id="GO:0006952">
    <property type="term" value="P:defense response"/>
    <property type="evidence" value="ECO:0007669"/>
    <property type="project" value="UniProtKB-ARBA"/>
</dbReference>
<dbReference type="GO" id="GO:0051707">
    <property type="term" value="P:response to other organism"/>
    <property type="evidence" value="ECO:0007669"/>
    <property type="project" value="UniProtKB-ARBA"/>
</dbReference>
<dbReference type="Proteomes" id="UP001408789">
    <property type="component" value="Unassembled WGS sequence"/>
</dbReference>
<evidence type="ECO:0000256" key="1">
    <source>
        <dbReference type="ARBA" id="ARBA00022614"/>
    </source>
</evidence>
<keyword evidence="2" id="KW-0677">Repeat</keyword>
<dbReference type="SMART" id="SM00369">
    <property type="entry name" value="LRR_TYP"/>
    <property type="match status" value="3"/>
</dbReference>
<evidence type="ECO:0000256" key="4">
    <source>
        <dbReference type="PROSITE-ProRule" id="PRU01161"/>
    </source>
</evidence>
<name>A0AAP0CPM7_9ASTR</name>
<keyword evidence="4 5" id="KW-0442">Lipid degradation</keyword>
<keyword evidence="4 5" id="KW-0378">Hydrolase</keyword>
<dbReference type="InterPro" id="IPR002641">
    <property type="entry name" value="PNPLA_dom"/>
</dbReference>
<dbReference type="PROSITE" id="PS51635">
    <property type="entry name" value="PNPLA"/>
    <property type="match status" value="1"/>
</dbReference>
<dbReference type="InterPro" id="IPR016035">
    <property type="entry name" value="Acyl_Trfase/lysoPLipase"/>
</dbReference>
<feature type="short sequence motif" description="DGA/G" evidence="4">
    <location>
        <begin position="850"/>
        <end position="852"/>
    </location>
</feature>
<feature type="active site" description="Nucleophile" evidence="4">
    <location>
        <position position="644"/>
    </location>
</feature>
<dbReference type="InterPro" id="IPR016024">
    <property type="entry name" value="ARM-type_fold"/>
</dbReference>
<accession>A0AAP0CPM7</accession>
<evidence type="ECO:0000256" key="5">
    <source>
        <dbReference type="RuleBase" id="RU361262"/>
    </source>
</evidence>
<evidence type="ECO:0000256" key="2">
    <source>
        <dbReference type="ARBA" id="ARBA00022737"/>
    </source>
</evidence>
<dbReference type="GO" id="GO:0004620">
    <property type="term" value="F:phospholipase activity"/>
    <property type="evidence" value="ECO:0007669"/>
    <property type="project" value="InterPro"/>
</dbReference>
<feature type="region of interest" description="Disordered" evidence="6">
    <location>
        <begin position="25"/>
        <end position="57"/>
    </location>
</feature>
<dbReference type="InterPro" id="IPR011989">
    <property type="entry name" value="ARM-like"/>
</dbReference>